<accession>A0A5E6XNT4</accession>
<evidence type="ECO:0000313" key="2">
    <source>
        <dbReference type="EMBL" id="VVM17199.1"/>
    </source>
</evidence>
<dbReference type="AlphaFoldDB" id="A0A5E6XNT4"/>
<organism evidence="2">
    <name type="scientific">Pseudomonas fluorescens</name>
    <dbReference type="NCBI Taxonomy" id="294"/>
    <lineage>
        <taxon>Bacteria</taxon>
        <taxon>Pseudomonadati</taxon>
        <taxon>Pseudomonadota</taxon>
        <taxon>Gammaproteobacteria</taxon>
        <taxon>Pseudomonadales</taxon>
        <taxon>Pseudomonadaceae</taxon>
        <taxon>Pseudomonas</taxon>
    </lineage>
</organism>
<reference evidence="2" key="1">
    <citation type="submission" date="2019-09" db="EMBL/GenBank/DDBJ databases">
        <authorList>
            <person name="Chandra G."/>
            <person name="Truman W A."/>
        </authorList>
    </citation>
    <scope>NUCLEOTIDE SEQUENCE</scope>
    <source>
        <strain evidence="2">PS683</strain>
    </source>
</reference>
<dbReference type="EMBL" id="LR700673">
    <property type="protein sequence ID" value="VVM17195.1"/>
    <property type="molecule type" value="Genomic_DNA"/>
</dbReference>
<dbReference type="EMBL" id="LR700675">
    <property type="protein sequence ID" value="VVM17199.1"/>
    <property type="molecule type" value="Genomic_DNA"/>
</dbReference>
<protein>
    <submittedName>
        <fullName evidence="2">Uncharacterized protein</fullName>
    </submittedName>
</protein>
<proteinExistence type="predicted"/>
<name>A0A5E6XNT4_PSEFL</name>
<evidence type="ECO:0000313" key="1">
    <source>
        <dbReference type="EMBL" id="VVM17195.1"/>
    </source>
</evidence>
<gene>
    <name evidence="1" type="ORF">PS683_05561</name>
    <name evidence="2" type="ORF">PS683_05566</name>
</gene>
<sequence length="239" mass="26179">MRNVVGPQRDIDFHARRHVVADHFDHIALRLEARGWPVGDFHLDELTDLGVGVAARGDQHFLLHLGIIRYDKADAAFFEVAAHDGLVTTGNHFDDHAFTATTTVQAGNAGQGTVAVEHQAHLRRAHEQVVAAVVRDKEAKPVTVTGNAAQDQVELVYRRIRATAGVDQLSIALHGAQAAAQGFELVFGGQTELFNQLLAASRRTPIGEMRQDQFTARNRVFIFFRFTSGLGIEGLPIGH</sequence>